<proteinExistence type="predicted"/>
<dbReference type="Proteomes" id="UP001056778">
    <property type="component" value="Chromosome 8"/>
</dbReference>
<keyword evidence="2" id="KW-1185">Reference proteome</keyword>
<sequence length="274" mass="31282">MSHNITLAHLNIRSLLPSFNDVAEVVLDNNYSILCISETWLRDGIDAAALGIDNYSFVHRDRPSRGGGVAMYIKNDLKFTVLQMSYNIEQLWALISVGQFKFAVGVAYRPQQCDRYFFINELENSLSEVLPQSSLLILVGDFNIHMNLYHSSHTRALTDAMAVYGLTQIVEENTRVTATSASLVDVIFVTDRDILADSGVRDFHLSDHALTFCTLKFTCNKQQPQMRRHMPLTQFRSNRAPAPWLTETIRVMQKHHDNALKTFKKSSNPIHWDY</sequence>
<keyword evidence="1" id="KW-0378">Hydrolase</keyword>
<evidence type="ECO:0000313" key="1">
    <source>
        <dbReference type="EMBL" id="KAI4455817.1"/>
    </source>
</evidence>
<dbReference type="EMBL" id="CM043022">
    <property type="protein sequence ID" value="KAI4455817.1"/>
    <property type="molecule type" value="Genomic_DNA"/>
</dbReference>
<reference evidence="1" key="1">
    <citation type="submission" date="2022-04" db="EMBL/GenBank/DDBJ databases">
        <title>Chromosome-scale genome assembly of Holotrichia oblita Faldermann.</title>
        <authorList>
            <person name="Rongchong L."/>
        </authorList>
    </citation>
    <scope>NUCLEOTIDE SEQUENCE</scope>
    <source>
        <strain evidence="1">81SQS9</strain>
    </source>
</reference>
<name>A0ACB9SL13_HOLOL</name>
<comment type="caution">
    <text evidence="1">The sequence shown here is derived from an EMBL/GenBank/DDBJ whole genome shotgun (WGS) entry which is preliminary data.</text>
</comment>
<evidence type="ECO:0000313" key="2">
    <source>
        <dbReference type="Proteomes" id="UP001056778"/>
    </source>
</evidence>
<protein>
    <submittedName>
        <fullName evidence="1">Endonuclease/exonuclease/phosphatase family</fullName>
    </submittedName>
</protein>
<keyword evidence="1" id="KW-0540">Nuclease</keyword>
<accession>A0ACB9SL13</accession>
<keyword evidence="1" id="KW-0255">Endonuclease</keyword>
<organism evidence="1 2">
    <name type="scientific">Holotrichia oblita</name>
    <name type="common">Chafer beetle</name>
    <dbReference type="NCBI Taxonomy" id="644536"/>
    <lineage>
        <taxon>Eukaryota</taxon>
        <taxon>Metazoa</taxon>
        <taxon>Ecdysozoa</taxon>
        <taxon>Arthropoda</taxon>
        <taxon>Hexapoda</taxon>
        <taxon>Insecta</taxon>
        <taxon>Pterygota</taxon>
        <taxon>Neoptera</taxon>
        <taxon>Endopterygota</taxon>
        <taxon>Coleoptera</taxon>
        <taxon>Polyphaga</taxon>
        <taxon>Scarabaeiformia</taxon>
        <taxon>Scarabaeidae</taxon>
        <taxon>Melolonthinae</taxon>
        <taxon>Holotrichia</taxon>
    </lineage>
</organism>
<gene>
    <name evidence="1" type="ORF">MML48_8g00011816</name>
</gene>